<gene>
    <name evidence="1" type="ORF">EVEC_LOCUS9701</name>
</gene>
<dbReference type="EMBL" id="UXUI01010236">
    <property type="protein sequence ID" value="VDD94950.1"/>
    <property type="molecule type" value="Genomic_DNA"/>
</dbReference>
<reference evidence="3" key="1">
    <citation type="submission" date="2017-02" db="UniProtKB">
        <authorList>
            <consortium name="WormBaseParasite"/>
        </authorList>
    </citation>
    <scope>IDENTIFICATION</scope>
</reference>
<sequence length="117" mass="13205">MVEQALAWQSLRAIASEWQIGRFSGVYAAATIIIRMNPFFLDISAYKVSDYDDDGNAGADFGVNIDLNLVFNLDICQIGFSATLMINKIRRPTKWLIDHLTMVMMLKIMKVGRWGEG</sequence>
<evidence type="ECO:0000313" key="3">
    <source>
        <dbReference type="WBParaSite" id="EVEC_0001035601-mRNA-1"/>
    </source>
</evidence>
<reference evidence="1 2" key="2">
    <citation type="submission" date="2018-10" db="EMBL/GenBank/DDBJ databases">
        <authorList>
            <consortium name="Pathogen Informatics"/>
        </authorList>
    </citation>
    <scope>NUCLEOTIDE SEQUENCE [LARGE SCALE GENOMIC DNA]</scope>
</reference>
<organism evidence="3">
    <name type="scientific">Enterobius vermicularis</name>
    <name type="common">Human pinworm</name>
    <dbReference type="NCBI Taxonomy" id="51028"/>
    <lineage>
        <taxon>Eukaryota</taxon>
        <taxon>Metazoa</taxon>
        <taxon>Ecdysozoa</taxon>
        <taxon>Nematoda</taxon>
        <taxon>Chromadorea</taxon>
        <taxon>Rhabditida</taxon>
        <taxon>Spirurina</taxon>
        <taxon>Oxyuridomorpha</taxon>
        <taxon>Oxyuroidea</taxon>
        <taxon>Oxyuridae</taxon>
        <taxon>Enterobius</taxon>
    </lineage>
</organism>
<name>A0A0N4VHQ5_ENTVE</name>
<proteinExistence type="predicted"/>
<evidence type="ECO:0000313" key="2">
    <source>
        <dbReference type="Proteomes" id="UP000274131"/>
    </source>
</evidence>
<keyword evidence="2" id="KW-1185">Reference proteome</keyword>
<dbReference type="WBParaSite" id="EVEC_0001035601-mRNA-1">
    <property type="protein sequence ID" value="EVEC_0001035601-mRNA-1"/>
    <property type="gene ID" value="EVEC_0001035601"/>
</dbReference>
<protein>
    <submittedName>
        <fullName evidence="1 3">Uncharacterized protein</fullName>
    </submittedName>
</protein>
<dbReference type="AlphaFoldDB" id="A0A0N4VHQ5"/>
<evidence type="ECO:0000313" key="1">
    <source>
        <dbReference type="EMBL" id="VDD94950.1"/>
    </source>
</evidence>
<dbReference type="Proteomes" id="UP000274131">
    <property type="component" value="Unassembled WGS sequence"/>
</dbReference>
<accession>A0A0N4VHQ5</accession>